<dbReference type="EMBL" id="LTBB01000005">
    <property type="protein sequence ID" value="KYH29154.1"/>
    <property type="molecule type" value="Genomic_DNA"/>
</dbReference>
<dbReference type="STRING" id="1121305.CLCOL_12910"/>
<comment type="caution">
    <text evidence="1">The sequence shown here is derived from an EMBL/GenBank/DDBJ whole genome shotgun (WGS) entry which is preliminary data.</text>
</comment>
<name>A0A151AND9_9CLOT</name>
<dbReference type="RefSeq" id="WP_061858158.1">
    <property type="nucleotide sequence ID" value="NZ_LTBB01000005.1"/>
</dbReference>
<protein>
    <submittedName>
        <fullName evidence="1">Uncharacterized protein</fullName>
    </submittedName>
</protein>
<sequence length="471" mass="51844">MKGKKIVSMVLAAGILIGGAGISPVRAFAATNEDVQITSAKTQKDLDIEAYNILKELNLNPTEENIKAARKALATLRDGLYRSAYKYLLDVYADRGTEKPAIDELIAANALNAEIITGEIEKNFGINFDGKNLSKEEEQQLAMIKAILNMNINSKIKFAGEENTKAKVSGNVNANLMGQEVKMNIWADVDISGSIPQIKYIIQVPEMLKVSNPALSNKDYIVFDFAEMMKNPAMEQAGAIPDMRKIIDAASRFNTKFTKSFEEFIKIADAKYGIVERKELAKVDADGKKGLAKAYSVNIDTDDLIGIIGDMLKDEEMMGTVKAYLDEIMALDPNASKLSNEEFYAALEQALPVLNQLKDVMNFDITFDIGVNKEGYVSYQNGKIKININPAAIASMAGEGNTELKEQINPNSSYTVTINLDSNITNINGDVKVEDMPKVTEENSVNYIDLMNMTSQEVVVVENITDNYSTT</sequence>
<organism evidence="1 2">
    <name type="scientific">Clostridium colicanis DSM 13634</name>
    <dbReference type="NCBI Taxonomy" id="1121305"/>
    <lineage>
        <taxon>Bacteria</taxon>
        <taxon>Bacillati</taxon>
        <taxon>Bacillota</taxon>
        <taxon>Clostridia</taxon>
        <taxon>Eubacteriales</taxon>
        <taxon>Clostridiaceae</taxon>
        <taxon>Clostridium</taxon>
    </lineage>
</organism>
<dbReference type="Proteomes" id="UP000075374">
    <property type="component" value="Unassembled WGS sequence"/>
</dbReference>
<keyword evidence="2" id="KW-1185">Reference proteome</keyword>
<dbReference type="PATRIC" id="fig|1121305.3.peg.1293"/>
<proteinExistence type="predicted"/>
<accession>A0A151AND9</accession>
<reference evidence="1 2" key="1">
    <citation type="submission" date="2016-02" db="EMBL/GenBank/DDBJ databases">
        <title>Genome sequence of Clostridium colicanis DSM 13634.</title>
        <authorList>
            <person name="Poehlein A."/>
            <person name="Daniel R."/>
        </authorList>
    </citation>
    <scope>NUCLEOTIDE SEQUENCE [LARGE SCALE GENOMIC DNA]</scope>
    <source>
        <strain evidence="1 2">DSM 13634</strain>
    </source>
</reference>
<evidence type="ECO:0000313" key="2">
    <source>
        <dbReference type="Proteomes" id="UP000075374"/>
    </source>
</evidence>
<evidence type="ECO:0000313" key="1">
    <source>
        <dbReference type="EMBL" id="KYH29154.1"/>
    </source>
</evidence>
<dbReference type="AlphaFoldDB" id="A0A151AND9"/>
<gene>
    <name evidence="1" type="ORF">CLCOL_12910</name>
</gene>